<dbReference type="OrthoDB" id="5866377at2759"/>
<accession>A0A3P8J3R0</accession>
<dbReference type="EMBL" id="UZAH01043564">
    <property type="protein sequence ID" value="VDP63399.1"/>
    <property type="molecule type" value="Genomic_DNA"/>
</dbReference>
<evidence type="ECO:0000313" key="4">
    <source>
        <dbReference type="WBParaSite" id="HPBE_0002739201-mRNA-1"/>
    </source>
</evidence>
<name>A0A183GXH2_HELPZ</name>
<evidence type="ECO:0000313" key="3">
    <source>
        <dbReference type="Proteomes" id="UP000050761"/>
    </source>
</evidence>
<dbReference type="WBParaSite" id="HPBE_0002739201-mRNA-1">
    <property type="protein sequence ID" value="HPBE_0002739201-mRNA-1"/>
    <property type="gene ID" value="HPBE_0002739201"/>
</dbReference>
<reference evidence="4" key="2">
    <citation type="submission" date="2019-09" db="UniProtKB">
        <authorList>
            <consortium name="WormBaseParasite"/>
        </authorList>
    </citation>
    <scope>IDENTIFICATION</scope>
</reference>
<feature type="region of interest" description="Disordered" evidence="1">
    <location>
        <begin position="397"/>
        <end position="451"/>
    </location>
</feature>
<dbReference type="AlphaFoldDB" id="A0A183GXH2"/>
<organism evidence="3 4">
    <name type="scientific">Heligmosomoides polygyrus</name>
    <name type="common">Parasitic roundworm</name>
    <dbReference type="NCBI Taxonomy" id="6339"/>
    <lineage>
        <taxon>Eukaryota</taxon>
        <taxon>Metazoa</taxon>
        <taxon>Ecdysozoa</taxon>
        <taxon>Nematoda</taxon>
        <taxon>Chromadorea</taxon>
        <taxon>Rhabditida</taxon>
        <taxon>Rhabditina</taxon>
        <taxon>Rhabditomorpha</taxon>
        <taxon>Strongyloidea</taxon>
        <taxon>Heligmosomidae</taxon>
        <taxon>Heligmosomoides</taxon>
    </lineage>
</organism>
<gene>
    <name evidence="2" type="ORF">HPBE_LOCUS27391</name>
</gene>
<evidence type="ECO:0000313" key="2">
    <source>
        <dbReference type="EMBL" id="VDP63399.1"/>
    </source>
</evidence>
<proteinExistence type="predicted"/>
<evidence type="ECO:0000256" key="1">
    <source>
        <dbReference type="SAM" id="MobiDB-lite"/>
    </source>
</evidence>
<feature type="compositionally biased region" description="Basic residues" evidence="1">
    <location>
        <begin position="423"/>
        <end position="441"/>
    </location>
</feature>
<accession>A0A183GXH2</accession>
<sequence>MHFLHAQFKCQGQPFPIMPGHTSIPADVTLRCQCGSTLTVSDLISNVPQPASDHRVETILEAARVLAIWNGIGTLTGRKAVRKCNQILVGRVSVSIPLSRSENEFDVTDAMHFLHAQFKCQGQPFPIMPGHTSIPADVTLRCQCGSTLTVSDLISNVPQPASDHRVETILEAARVLAIWNGIGTLTDKVKWICDPSHRRVTPRSVGLAYAFFRTRRLHISIWTSMVPHDAIMRHNQIQGWSYDMIEIFEIGWKIAKTTDWNLVQTEIGKEHHKALVVKFSEVHLRKNELFRGELGHVVFVMPSLEPKQTGCWLPFVAAMGMWLGIGCRLYLVAGPIGREQSSWFRVAEPDSPCLEVGMVDDDKSWIPEAGVRKFYSKMADVLSSWFSLEALPAPKFESTRPHKAGNPPRGSEGCSKVVERGINKNRLKRQQKRLNRSKVRAAAKGLEQLKM</sequence>
<dbReference type="Proteomes" id="UP000050761">
    <property type="component" value="Unassembled WGS sequence"/>
</dbReference>
<protein>
    <submittedName>
        <fullName evidence="4">Pkinase_fungal domain-containing protein</fullName>
    </submittedName>
</protein>
<keyword evidence="3" id="KW-1185">Reference proteome</keyword>
<reference evidence="2 3" key="1">
    <citation type="submission" date="2018-11" db="EMBL/GenBank/DDBJ databases">
        <authorList>
            <consortium name="Pathogen Informatics"/>
        </authorList>
    </citation>
    <scope>NUCLEOTIDE SEQUENCE [LARGE SCALE GENOMIC DNA]</scope>
</reference>